<evidence type="ECO:0000313" key="2">
    <source>
        <dbReference type="EMBL" id="OOG23157.1"/>
    </source>
</evidence>
<comment type="caution">
    <text evidence="2">The sequence shown here is derived from an EMBL/GenBank/DDBJ whole genome shotgun (WGS) entry which is preliminary data.</text>
</comment>
<dbReference type="RefSeq" id="WP_077279438.1">
    <property type="nucleotide sequence ID" value="NZ_MVBK01000076.1"/>
</dbReference>
<evidence type="ECO:0000256" key="1">
    <source>
        <dbReference type="SAM" id="MobiDB-lite"/>
    </source>
</evidence>
<dbReference type="AlphaFoldDB" id="A0A1V3NDH5"/>
<dbReference type="EMBL" id="MVBK01000076">
    <property type="protein sequence ID" value="OOG23157.1"/>
    <property type="molecule type" value="Genomic_DNA"/>
</dbReference>
<feature type="compositionally biased region" description="Basic and acidic residues" evidence="1">
    <location>
        <begin position="35"/>
        <end position="68"/>
    </location>
</feature>
<evidence type="ECO:0008006" key="4">
    <source>
        <dbReference type="Google" id="ProtNLM"/>
    </source>
</evidence>
<dbReference type="Proteomes" id="UP000189462">
    <property type="component" value="Unassembled WGS sequence"/>
</dbReference>
<protein>
    <recommendedName>
        <fullName evidence="4">Nucleoprotein/polynucleotide-associated enzyme</fullName>
    </recommendedName>
</protein>
<feature type="compositionally biased region" description="Basic and acidic residues" evidence="1">
    <location>
        <begin position="1"/>
        <end position="20"/>
    </location>
</feature>
<gene>
    <name evidence="2" type="ORF">B1C78_12240</name>
</gene>
<name>A0A1V3NDH5_9GAMM</name>
<evidence type="ECO:0000313" key="3">
    <source>
        <dbReference type="Proteomes" id="UP000189462"/>
    </source>
</evidence>
<accession>A0A1V3NDH5</accession>
<reference evidence="2 3" key="1">
    <citation type="submission" date="2017-02" db="EMBL/GenBank/DDBJ databases">
        <title>Genomic diversity within the haloalkaliphilic genus Thioalkalivibrio.</title>
        <authorList>
            <person name="Ahn A.-C."/>
            <person name="Meier-Kolthoff J."/>
            <person name="Overmars L."/>
            <person name="Richter M."/>
            <person name="Woyke T."/>
            <person name="Sorokin D.Y."/>
            <person name="Muyzer G."/>
        </authorList>
    </citation>
    <scope>NUCLEOTIDE SEQUENCE [LARGE SCALE GENOMIC DNA]</scope>
    <source>
        <strain evidence="2 3">ALJD</strain>
    </source>
</reference>
<feature type="region of interest" description="Disordered" evidence="1">
    <location>
        <begin position="151"/>
        <end position="179"/>
    </location>
</feature>
<feature type="compositionally biased region" description="Acidic residues" evidence="1">
    <location>
        <begin position="162"/>
        <end position="179"/>
    </location>
</feature>
<dbReference type="Pfam" id="PF09831">
    <property type="entry name" value="DUF2058"/>
    <property type="match status" value="1"/>
</dbReference>
<dbReference type="OrthoDB" id="5294470at2"/>
<dbReference type="STRING" id="108003.B1C78_12240"/>
<organism evidence="2 3">
    <name type="scientific">Thioalkalivibrio denitrificans</name>
    <dbReference type="NCBI Taxonomy" id="108003"/>
    <lineage>
        <taxon>Bacteria</taxon>
        <taxon>Pseudomonadati</taxon>
        <taxon>Pseudomonadota</taxon>
        <taxon>Gammaproteobacteria</taxon>
        <taxon>Chromatiales</taxon>
        <taxon>Ectothiorhodospiraceae</taxon>
        <taxon>Thioalkalivibrio</taxon>
    </lineage>
</organism>
<feature type="region of interest" description="Disordered" evidence="1">
    <location>
        <begin position="1"/>
        <end position="70"/>
    </location>
</feature>
<keyword evidence="3" id="KW-1185">Reference proteome</keyword>
<sequence>MSDSLREQLLKAGLVDEKKLRQSRQAGNKHKGGRKRDTGRRAPGADKAREQQAQRSRELNRKQQEAARRKALAAEIGQIVREHRLSRDDADQAYHFPHGDRIRSVHVTAEQRDGLARGRLGVVTFAGGYELLPQQALEKVRERDADRVVVFNEPHHENDTPPAEDDPYAGYEVPDDLMW</sequence>
<dbReference type="InterPro" id="IPR018636">
    <property type="entry name" value="DUF2058"/>
</dbReference>
<proteinExistence type="predicted"/>